<dbReference type="SUPFAM" id="SSF53474">
    <property type="entry name" value="alpha/beta-Hydrolases"/>
    <property type="match status" value="1"/>
</dbReference>
<dbReference type="Gene3D" id="3.40.50.1820">
    <property type="entry name" value="alpha/beta hydrolase"/>
    <property type="match status" value="1"/>
</dbReference>
<evidence type="ECO:0000256" key="2">
    <source>
        <dbReference type="ARBA" id="ARBA00022438"/>
    </source>
</evidence>
<dbReference type="InterPro" id="IPR002469">
    <property type="entry name" value="Peptidase_S9B_N"/>
</dbReference>
<accession>A0A8H7UWI7</accession>
<dbReference type="Proteomes" id="UP000603453">
    <property type="component" value="Unassembled WGS sequence"/>
</dbReference>
<keyword evidence="2" id="KW-0378">Hydrolase</keyword>
<dbReference type="InterPro" id="IPR029058">
    <property type="entry name" value="AB_hydrolase_fold"/>
</dbReference>
<evidence type="ECO:0000259" key="5">
    <source>
        <dbReference type="Pfam" id="PF00930"/>
    </source>
</evidence>
<dbReference type="GO" id="GO:0004177">
    <property type="term" value="F:aminopeptidase activity"/>
    <property type="evidence" value="ECO:0007669"/>
    <property type="project" value="UniProtKB-KW"/>
</dbReference>
<dbReference type="PANTHER" id="PTHR11731:SF193">
    <property type="entry name" value="DIPEPTIDYL PEPTIDASE 9"/>
    <property type="match status" value="1"/>
</dbReference>
<dbReference type="Gene3D" id="2.140.10.30">
    <property type="entry name" value="Dipeptidylpeptidase IV, N-terminal domain"/>
    <property type="match status" value="1"/>
</dbReference>
<name>A0A8H7UWI7_9FUNG</name>
<dbReference type="Pfam" id="PF00326">
    <property type="entry name" value="Peptidase_S9"/>
    <property type="match status" value="1"/>
</dbReference>
<organism evidence="6 7">
    <name type="scientific">Mucor saturninus</name>
    <dbReference type="NCBI Taxonomy" id="64648"/>
    <lineage>
        <taxon>Eukaryota</taxon>
        <taxon>Fungi</taxon>
        <taxon>Fungi incertae sedis</taxon>
        <taxon>Mucoromycota</taxon>
        <taxon>Mucoromycotina</taxon>
        <taxon>Mucoromycetes</taxon>
        <taxon>Mucorales</taxon>
        <taxon>Mucorineae</taxon>
        <taxon>Mucoraceae</taxon>
        <taxon>Mucor</taxon>
    </lineage>
</organism>
<dbReference type="OrthoDB" id="16520at2759"/>
<dbReference type="GO" id="GO:0008236">
    <property type="term" value="F:serine-type peptidase activity"/>
    <property type="evidence" value="ECO:0007669"/>
    <property type="project" value="UniProtKB-KW"/>
</dbReference>
<comment type="caution">
    <text evidence="6">The sequence shown here is derived from an EMBL/GenBank/DDBJ whole genome shotgun (WGS) entry which is preliminary data.</text>
</comment>
<keyword evidence="2" id="KW-0031">Aminopeptidase</keyword>
<sequence>MSHSWDQVRNGVRQFRTNFQSMYPVQVLTVVKDFTVHCNNLYFLSNHVTSADTCPSRKISLHKVNLHTLNTVPIPRTEDNNYLTATRQLPLSDTSITFTDYLSQDEKGNTVQTPLPGISTMERLDNTLMLTCNGNIYISDTDKQMPTLIPYKANERSRSNSPCSPMMSPIDINLPKKTIYGDPQANRVDPKLGKDNITFIRDRDLWCTDFAGNERQLTFCGMNAEDPTLKCGVAEYMMQEEFHRFTGYHRCPTKNHLLYLETSERNVEEVTVSKNSMQEPIRYPRAGKPNAQSVLKLLEFDHADGVVLHKQLWGEHQIQTQFPWIEYIVRFGWLPDGQSVWVQILSRDQKKTALLKLYPSQFTTTDTNETPSSTQILWEESNPHWINVTDTFHFMRTDSLEKVEFIWSSEKGNGYRHLYHVEKWSDGRTGVRQLTEGTWPCVDRPLYVDEQRQLVYFTAKRESPLESHFYVTSYLDTGKEPVLLTQQGYSHTVSMNSPDYFVDCFSTLSDPRVILIGHIQHDEKDRIHSALLIPTLQASSTAAEEEENEYKYDGVTPLRRRRSSDMTNLADMVPNGDIFSFHTSDGVLLYGCLYKPRHYQADTSYPTVLHVYGGPKTQLVTNEFKFPRLMRYLMSVYFGFAVVIIDSRGSTDRGLEFEAQLQLKLGQVELKDQMEGLRFLHDTRFGAGTEEGSPSVIDLKRVAISGWSYGGYLSLMGLAQYGDFFKMAIAGAPVIEWELYDAAYTERYMGLPQEQVEAYRRSSVLSYASQFPDEENRLLIAHGLIDENVHYRNTEMLVTELVKANKPHYLQVYPSEKHGLRHASVNEHFETLMFYWLTNYL</sequence>
<dbReference type="AlphaFoldDB" id="A0A8H7UWI7"/>
<dbReference type="Pfam" id="PF00930">
    <property type="entry name" value="DPPIV_N"/>
    <property type="match status" value="1"/>
</dbReference>
<evidence type="ECO:0000256" key="3">
    <source>
        <dbReference type="ARBA" id="ARBA00022825"/>
    </source>
</evidence>
<evidence type="ECO:0000313" key="7">
    <source>
        <dbReference type="Proteomes" id="UP000603453"/>
    </source>
</evidence>
<dbReference type="PANTHER" id="PTHR11731">
    <property type="entry name" value="PROTEASE FAMILY S9B,C DIPEPTIDYL-PEPTIDASE IV-RELATED"/>
    <property type="match status" value="1"/>
</dbReference>
<dbReference type="GO" id="GO:0006508">
    <property type="term" value="P:proteolysis"/>
    <property type="evidence" value="ECO:0007669"/>
    <property type="project" value="InterPro"/>
</dbReference>
<evidence type="ECO:0000313" key="6">
    <source>
        <dbReference type="EMBL" id="KAG2198320.1"/>
    </source>
</evidence>
<dbReference type="SUPFAM" id="SSF82171">
    <property type="entry name" value="DPP6 N-terminal domain-like"/>
    <property type="match status" value="1"/>
</dbReference>
<feature type="domain" description="Dipeptidylpeptidase IV N-terminal" evidence="5">
    <location>
        <begin position="190"/>
        <end position="511"/>
    </location>
</feature>
<keyword evidence="7" id="KW-1185">Reference proteome</keyword>
<dbReference type="InterPro" id="IPR001375">
    <property type="entry name" value="Peptidase_S9_cat"/>
</dbReference>
<dbReference type="EMBL" id="JAEPRD010000113">
    <property type="protein sequence ID" value="KAG2198320.1"/>
    <property type="molecule type" value="Genomic_DNA"/>
</dbReference>
<evidence type="ECO:0000259" key="4">
    <source>
        <dbReference type="Pfam" id="PF00326"/>
    </source>
</evidence>
<protein>
    <submittedName>
        <fullName evidence="6">Uncharacterized protein</fullName>
    </submittedName>
</protein>
<comment type="similarity">
    <text evidence="1">Belongs to the peptidase S9B family.</text>
</comment>
<gene>
    <name evidence="6" type="ORF">INT47_003033</name>
</gene>
<keyword evidence="3" id="KW-0720">Serine protease</keyword>
<reference evidence="6" key="1">
    <citation type="submission" date="2020-12" db="EMBL/GenBank/DDBJ databases">
        <title>Metabolic potential, ecology and presence of endohyphal bacteria is reflected in genomic diversity of Mucoromycotina.</title>
        <authorList>
            <person name="Muszewska A."/>
            <person name="Okrasinska A."/>
            <person name="Steczkiewicz K."/>
            <person name="Drgas O."/>
            <person name="Orlowska M."/>
            <person name="Perlinska-Lenart U."/>
            <person name="Aleksandrzak-Piekarczyk T."/>
            <person name="Szatraj K."/>
            <person name="Zielenkiewicz U."/>
            <person name="Pilsyk S."/>
            <person name="Malc E."/>
            <person name="Mieczkowski P."/>
            <person name="Kruszewska J.S."/>
            <person name="Biernat P."/>
            <person name="Pawlowska J."/>
        </authorList>
    </citation>
    <scope>NUCLEOTIDE SEQUENCE</scope>
    <source>
        <strain evidence="6">WA0000017839</strain>
    </source>
</reference>
<proteinExistence type="inferred from homology"/>
<feature type="domain" description="Peptidase S9 prolyl oligopeptidase catalytic" evidence="4">
    <location>
        <begin position="638"/>
        <end position="841"/>
    </location>
</feature>
<keyword evidence="2" id="KW-0645">Protease</keyword>
<dbReference type="GO" id="GO:0008239">
    <property type="term" value="F:dipeptidyl-peptidase activity"/>
    <property type="evidence" value="ECO:0007669"/>
    <property type="project" value="TreeGrafter"/>
</dbReference>
<dbReference type="InterPro" id="IPR050278">
    <property type="entry name" value="Serine_Prot_S9B/DPPIV"/>
</dbReference>
<evidence type="ECO:0000256" key="1">
    <source>
        <dbReference type="ARBA" id="ARBA00006150"/>
    </source>
</evidence>